<name>A0ACB9LRA8_BAUVA</name>
<accession>A0ACB9LRA8</accession>
<comment type="caution">
    <text evidence="1">The sequence shown here is derived from an EMBL/GenBank/DDBJ whole genome shotgun (WGS) entry which is preliminary data.</text>
</comment>
<gene>
    <name evidence="1" type="ORF">L6164_026789</name>
</gene>
<evidence type="ECO:0000313" key="1">
    <source>
        <dbReference type="EMBL" id="KAI4313841.1"/>
    </source>
</evidence>
<dbReference type="Proteomes" id="UP000828941">
    <property type="component" value="Chromosome 11"/>
</dbReference>
<proteinExistence type="predicted"/>
<keyword evidence="2" id="KW-1185">Reference proteome</keyword>
<evidence type="ECO:0000313" key="2">
    <source>
        <dbReference type="Proteomes" id="UP000828941"/>
    </source>
</evidence>
<sequence>MENELSKALAESFSMKGGEGPSSYAQNSSIQREKIEAAKMFLQDAIAKKLDPNALSANQICIADLGCSTGTNAFIAVQYIIEAVESQYHSQGLAVPEFQVFFNDLVLNDFNTLFRNLPPERTYFAAGIPGSFYGRLFPNKTLHVVHSSSTLGWISEIPREITNRNSVAYNKGRIHVGDAPKEVVDAYATQYQLDMETFLNARAQELVAGGLMLLQIPCEADAMLDSEISRTKFFELLGSCLADMAKEGIFGEEDLDSFNLPLYFPPLKNLEEILEGNGDFSVEGKEIYPEISLIAPNNVKMGASHCRATLEVLIEKHFGDGIVDDLFQRYVRKVMEFAEVMKVQKFKSLVLFVLLNRKP</sequence>
<protein>
    <submittedName>
        <fullName evidence="1">Uncharacterized protein</fullName>
    </submittedName>
</protein>
<dbReference type="EMBL" id="CM039436">
    <property type="protein sequence ID" value="KAI4313841.1"/>
    <property type="molecule type" value="Genomic_DNA"/>
</dbReference>
<reference evidence="1 2" key="1">
    <citation type="journal article" date="2022" name="DNA Res.">
        <title>Chromosomal-level genome assembly of the orchid tree Bauhinia variegata (Leguminosae; Cercidoideae) supports the allotetraploid origin hypothesis of Bauhinia.</title>
        <authorList>
            <person name="Zhong Y."/>
            <person name="Chen Y."/>
            <person name="Zheng D."/>
            <person name="Pang J."/>
            <person name="Liu Y."/>
            <person name="Luo S."/>
            <person name="Meng S."/>
            <person name="Qian L."/>
            <person name="Wei D."/>
            <person name="Dai S."/>
            <person name="Zhou R."/>
        </authorList>
    </citation>
    <scope>NUCLEOTIDE SEQUENCE [LARGE SCALE GENOMIC DNA]</scope>
    <source>
        <strain evidence="1">BV-YZ2020</strain>
    </source>
</reference>
<organism evidence="1 2">
    <name type="scientific">Bauhinia variegata</name>
    <name type="common">Purple orchid tree</name>
    <name type="synonym">Phanera variegata</name>
    <dbReference type="NCBI Taxonomy" id="167791"/>
    <lineage>
        <taxon>Eukaryota</taxon>
        <taxon>Viridiplantae</taxon>
        <taxon>Streptophyta</taxon>
        <taxon>Embryophyta</taxon>
        <taxon>Tracheophyta</taxon>
        <taxon>Spermatophyta</taxon>
        <taxon>Magnoliopsida</taxon>
        <taxon>eudicotyledons</taxon>
        <taxon>Gunneridae</taxon>
        <taxon>Pentapetalae</taxon>
        <taxon>rosids</taxon>
        <taxon>fabids</taxon>
        <taxon>Fabales</taxon>
        <taxon>Fabaceae</taxon>
        <taxon>Cercidoideae</taxon>
        <taxon>Cercideae</taxon>
        <taxon>Bauhiniinae</taxon>
        <taxon>Bauhinia</taxon>
    </lineage>
</organism>